<dbReference type="PIRSF" id="PIRSF003203">
    <property type="entry name" value="AzlD"/>
    <property type="match status" value="1"/>
</dbReference>
<feature type="transmembrane region" description="Helical" evidence="1">
    <location>
        <begin position="6"/>
        <end position="29"/>
    </location>
</feature>
<organism evidence="2 3">
    <name type="scientific">Actinomycetospora chlora</name>
    <dbReference type="NCBI Taxonomy" id="663608"/>
    <lineage>
        <taxon>Bacteria</taxon>
        <taxon>Bacillati</taxon>
        <taxon>Actinomycetota</taxon>
        <taxon>Actinomycetes</taxon>
        <taxon>Pseudonocardiales</taxon>
        <taxon>Pseudonocardiaceae</taxon>
        <taxon>Actinomycetospora</taxon>
    </lineage>
</organism>
<gene>
    <name evidence="2" type="ORF">GCM10023200_00480</name>
</gene>
<dbReference type="RefSeq" id="WP_345410111.1">
    <property type="nucleotide sequence ID" value="NZ_BAABHO010000001.1"/>
</dbReference>
<feature type="transmembrane region" description="Helical" evidence="1">
    <location>
        <begin position="65"/>
        <end position="82"/>
    </location>
</feature>
<feature type="transmembrane region" description="Helical" evidence="1">
    <location>
        <begin position="89"/>
        <end position="107"/>
    </location>
</feature>
<feature type="transmembrane region" description="Helical" evidence="1">
    <location>
        <begin position="41"/>
        <end position="59"/>
    </location>
</feature>
<sequence length="109" mass="11233">MPDTGYLLAVVGVAAATTLALRAAPFALRSALRSSPLVDDLGRRLPAAVMVILVLYLLRDVPLTAVRPGLGHLGAIAVTVGVHLWRGRALLSMAAGTVVYAVLLAVLPG</sequence>
<name>A0ABP9A209_9PSEU</name>
<keyword evidence="1" id="KW-0812">Transmembrane</keyword>
<protein>
    <submittedName>
        <fullName evidence="2">AzlD domain-containing protein</fullName>
    </submittedName>
</protein>
<comment type="caution">
    <text evidence="2">The sequence shown here is derived from an EMBL/GenBank/DDBJ whole genome shotgun (WGS) entry which is preliminary data.</text>
</comment>
<dbReference type="Proteomes" id="UP001500928">
    <property type="component" value="Unassembled WGS sequence"/>
</dbReference>
<reference evidence="3" key="1">
    <citation type="journal article" date="2019" name="Int. J. Syst. Evol. Microbiol.">
        <title>The Global Catalogue of Microorganisms (GCM) 10K type strain sequencing project: providing services to taxonomists for standard genome sequencing and annotation.</title>
        <authorList>
            <consortium name="The Broad Institute Genomics Platform"/>
            <consortium name="The Broad Institute Genome Sequencing Center for Infectious Disease"/>
            <person name="Wu L."/>
            <person name="Ma J."/>
        </authorList>
    </citation>
    <scope>NUCLEOTIDE SEQUENCE [LARGE SCALE GENOMIC DNA]</scope>
    <source>
        <strain evidence="3">JCM 17979</strain>
    </source>
</reference>
<evidence type="ECO:0000256" key="1">
    <source>
        <dbReference type="SAM" id="Phobius"/>
    </source>
</evidence>
<keyword evidence="1" id="KW-0472">Membrane</keyword>
<proteinExistence type="predicted"/>
<dbReference type="InterPro" id="IPR008407">
    <property type="entry name" value="Brnchd-chn_aa_trnsp_AzlD"/>
</dbReference>
<dbReference type="EMBL" id="BAABHO010000001">
    <property type="protein sequence ID" value="GAA4772072.1"/>
    <property type="molecule type" value="Genomic_DNA"/>
</dbReference>
<keyword evidence="1" id="KW-1133">Transmembrane helix</keyword>
<evidence type="ECO:0000313" key="2">
    <source>
        <dbReference type="EMBL" id="GAA4772072.1"/>
    </source>
</evidence>
<dbReference type="Pfam" id="PF05437">
    <property type="entry name" value="AzlD"/>
    <property type="match status" value="1"/>
</dbReference>
<evidence type="ECO:0000313" key="3">
    <source>
        <dbReference type="Proteomes" id="UP001500928"/>
    </source>
</evidence>
<keyword evidence="3" id="KW-1185">Reference proteome</keyword>
<accession>A0ABP9A209</accession>